<dbReference type="OrthoDB" id="361383at2759"/>
<accession>T2M4K2</accession>
<evidence type="ECO:0000256" key="2">
    <source>
        <dbReference type="ARBA" id="ARBA00022980"/>
    </source>
</evidence>
<dbReference type="PANTHER" id="PTHR12934:SF11">
    <property type="entry name" value="LARGE RIBOSOMAL SUBUNIT PROTEIN UL15M"/>
    <property type="match status" value="1"/>
</dbReference>
<evidence type="ECO:0000313" key="8">
    <source>
        <dbReference type="EMBL" id="CDG66887.1"/>
    </source>
</evidence>
<evidence type="ECO:0000256" key="3">
    <source>
        <dbReference type="ARBA" id="ARBA00023274"/>
    </source>
</evidence>
<dbReference type="NCBIfam" id="TIGR01071">
    <property type="entry name" value="rplO_bact"/>
    <property type="match status" value="1"/>
</dbReference>
<dbReference type="HAMAP" id="MF_01341">
    <property type="entry name" value="Ribosomal_uL15"/>
    <property type="match status" value="1"/>
</dbReference>
<protein>
    <recommendedName>
        <fullName evidence="4">Large ribosomal subunit protein uL15m</fullName>
    </recommendedName>
    <alternativeName>
        <fullName evidence="5">39S ribosomal protein L15, mitochondrial</fullName>
    </alternativeName>
</protein>
<feature type="compositionally biased region" description="Gly residues" evidence="6">
    <location>
        <begin position="69"/>
        <end position="88"/>
    </location>
</feature>
<dbReference type="SUPFAM" id="SSF52080">
    <property type="entry name" value="Ribosomal proteins L15p and L18e"/>
    <property type="match status" value="1"/>
</dbReference>
<name>T2M4K2_HYDVU</name>
<dbReference type="Pfam" id="PF00828">
    <property type="entry name" value="Ribosomal_L27A"/>
    <property type="match status" value="1"/>
</dbReference>
<organism evidence="8">
    <name type="scientific">Hydra vulgaris</name>
    <name type="common">Hydra</name>
    <name type="synonym">Hydra attenuata</name>
    <dbReference type="NCBI Taxonomy" id="6087"/>
    <lineage>
        <taxon>Eukaryota</taxon>
        <taxon>Metazoa</taxon>
        <taxon>Cnidaria</taxon>
        <taxon>Hydrozoa</taxon>
        <taxon>Hydroidolina</taxon>
        <taxon>Anthoathecata</taxon>
        <taxon>Aplanulata</taxon>
        <taxon>Hydridae</taxon>
        <taxon>Hydra</taxon>
    </lineage>
</organism>
<feature type="domain" description="Large ribosomal subunit protein uL15/eL18" evidence="7">
    <location>
        <begin position="124"/>
        <end position="200"/>
    </location>
</feature>
<dbReference type="PANTHER" id="PTHR12934">
    <property type="entry name" value="50S RIBOSOMAL PROTEIN L15"/>
    <property type="match status" value="1"/>
</dbReference>
<feature type="non-terminal residue" evidence="8">
    <location>
        <position position="1"/>
    </location>
</feature>
<evidence type="ECO:0000256" key="5">
    <source>
        <dbReference type="ARBA" id="ARBA00035423"/>
    </source>
</evidence>
<dbReference type="GO" id="GO:0006412">
    <property type="term" value="P:translation"/>
    <property type="evidence" value="ECO:0007669"/>
    <property type="project" value="InterPro"/>
</dbReference>
<keyword evidence="3" id="KW-0687">Ribonucleoprotein</keyword>
<dbReference type="EMBL" id="HAAD01000655">
    <property type="protein sequence ID" value="CDG66887.1"/>
    <property type="molecule type" value="mRNA"/>
</dbReference>
<reference evidence="8" key="1">
    <citation type="journal article" date="2013" name="Genome Biol. Evol.">
        <title>Punctuated emergences of genetic and phenotypic innovations in eumetazoan, bilaterian, euteleostome, and hominidae ancestors.</title>
        <authorList>
            <person name="Wenger Y."/>
            <person name="Galliot B."/>
        </authorList>
    </citation>
    <scope>NUCLEOTIDE SEQUENCE</scope>
    <source>
        <tissue evidence="8">Whole animals</tissue>
    </source>
</reference>
<evidence type="ECO:0000256" key="6">
    <source>
        <dbReference type="SAM" id="MobiDB-lite"/>
    </source>
</evidence>
<proteinExistence type="evidence at transcript level"/>
<evidence type="ECO:0000256" key="1">
    <source>
        <dbReference type="ARBA" id="ARBA00007320"/>
    </source>
</evidence>
<evidence type="ECO:0000256" key="4">
    <source>
        <dbReference type="ARBA" id="ARBA00035299"/>
    </source>
</evidence>
<feature type="region of interest" description="Disordered" evidence="6">
    <location>
        <begin position="63"/>
        <end position="91"/>
    </location>
</feature>
<dbReference type="Gene3D" id="3.100.10.10">
    <property type="match status" value="1"/>
</dbReference>
<dbReference type="AlphaFoldDB" id="T2M4K2"/>
<comment type="similarity">
    <text evidence="1">Belongs to the universal ribosomal protein uL15 family.</text>
</comment>
<evidence type="ECO:0000259" key="7">
    <source>
        <dbReference type="Pfam" id="PF00828"/>
    </source>
</evidence>
<gene>
    <name evidence="8" type="primary">MRPL15</name>
</gene>
<dbReference type="InterPro" id="IPR030878">
    <property type="entry name" value="Ribosomal_uL15"/>
</dbReference>
<dbReference type="GO" id="GO:0003735">
    <property type="term" value="F:structural constituent of ribosome"/>
    <property type="evidence" value="ECO:0007669"/>
    <property type="project" value="InterPro"/>
</dbReference>
<sequence>RRRGKAKKYIFKLMFQFFQYFKEMVLSEMFKNMCHIERNLQCIKDMPRVGVNNIRDFNGAFRKRKVKGRGPGSGHGKTGGVGHKGQGQRGTQARIGFEGGQTPFYRLVPKHGFTNKLFKKEYATVQLHRLQYMIDSKRIDPNEKITLSTLWKSGAVSGRIKDGIKLLGGGSTWFEGKIDIEVTRASKSAIEAVERNGGTIKAVYHDRVALRCALKPEKYEIMPRPARPNNKLLLWYSDPDNRGYLANPEEIKKRRESMVNLGPVVQKVSTSHEKNL</sequence>
<dbReference type="InterPro" id="IPR036227">
    <property type="entry name" value="Ribosomal_uL15/eL18_sf"/>
</dbReference>
<dbReference type="InterPro" id="IPR021131">
    <property type="entry name" value="Ribosomal_uL15/eL18"/>
</dbReference>
<dbReference type="InterPro" id="IPR005749">
    <property type="entry name" value="Ribosomal_uL15_bac-type"/>
</dbReference>
<keyword evidence="2 8" id="KW-0689">Ribosomal protein</keyword>
<dbReference type="GO" id="GO:0005762">
    <property type="term" value="C:mitochondrial large ribosomal subunit"/>
    <property type="evidence" value="ECO:0007669"/>
    <property type="project" value="TreeGrafter"/>
</dbReference>